<dbReference type="AlphaFoldDB" id="A0A7J6VE62"/>
<sequence>MALSKSTTMIPNTYHRKEVIDRIYSAKHGVEHVEMNLDSNGHLYLVDQNGSIIKNLIKRKNR</sequence>
<evidence type="ECO:0000313" key="2">
    <source>
        <dbReference type="Proteomes" id="UP000554482"/>
    </source>
</evidence>
<evidence type="ECO:0000313" key="1">
    <source>
        <dbReference type="EMBL" id="KAF5182612.1"/>
    </source>
</evidence>
<protein>
    <submittedName>
        <fullName evidence="1">Uncharacterized protein</fullName>
    </submittedName>
</protein>
<comment type="caution">
    <text evidence="1">The sequence shown here is derived from an EMBL/GenBank/DDBJ whole genome shotgun (WGS) entry which is preliminary data.</text>
</comment>
<organism evidence="1 2">
    <name type="scientific">Thalictrum thalictroides</name>
    <name type="common">Rue-anemone</name>
    <name type="synonym">Anemone thalictroides</name>
    <dbReference type="NCBI Taxonomy" id="46969"/>
    <lineage>
        <taxon>Eukaryota</taxon>
        <taxon>Viridiplantae</taxon>
        <taxon>Streptophyta</taxon>
        <taxon>Embryophyta</taxon>
        <taxon>Tracheophyta</taxon>
        <taxon>Spermatophyta</taxon>
        <taxon>Magnoliopsida</taxon>
        <taxon>Ranunculales</taxon>
        <taxon>Ranunculaceae</taxon>
        <taxon>Thalictroideae</taxon>
        <taxon>Thalictrum</taxon>
    </lineage>
</organism>
<dbReference type="EMBL" id="JABWDY010034525">
    <property type="protein sequence ID" value="KAF5182612.1"/>
    <property type="molecule type" value="Genomic_DNA"/>
</dbReference>
<name>A0A7J6VE62_THATH</name>
<dbReference type="Proteomes" id="UP000554482">
    <property type="component" value="Unassembled WGS sequence"/>
</dbReference>
<gene>
    <name evidence="1" type="ORF">FRX31_027801</name>
</gene>
<feature type="non-terminal residue" evidence="1">
    <location>
        <position position="62"/>
    </location>
</feature>
<proteinExistence type="predicted"/>
<reference evidence="1 2" key="1">
    <citation type="submission" date="2020-06" db="EMBL/GenBank/DDBJ databases">
        <title>Transcriptomic and genomic resources for Thalictrum thalictroides and T. hernandezii: Facilitating candidate gene discovery in an emerging model plant lineage.</title>
        <authorList>
            <person name="Arias T."/>
            <person name="Riano-Pachon D.M."/>
            <person name="Di Stilio V.S."/>
        </authorList>
    </citation>
    <scope>NUCLEOTIDE SEQUENCE [LARGE SCALE GENOMIC DNA]</scope>
    <source>
        <strain evidence="2">cv. WT478/WT964</strain>
        <tissue evidence="1">Leaves</tissue>
    </source>
</reference>
<keyword evidence="2" id="KW-1185">Reference proteome</keyword>
<accession>A0A7J6VE62</accession>